<evidence type="ECO:0000313" key="3">
    <source>
        <dbReference type="Proteomes" id="UP000031575"/>
    </source>
</evidence>
<name>A0A0C2ET58_9PEZI</name>
<feature type="region of interest" description="Disordered" evidence="1">
    <location>
        <begin position="32"/>
        <end position="52"/>
    </location>
</feature>
<dbReference type="AlphaFoldDB" id="A0A0C2ET58"/>
<evidence type="ECO:0000256" key="1">
    <source>
        <dbReference type="SAM" id="MobiDB-lite"/>
    </source>
</evidence>
<dbReference type="EMBL" id="AWTV01000009">
    <property type="protein sequence ID" value="KIH89594.1"/>
    <property type="molecule type" value="Genomic_DNA"/>
</dbReference>
<dbReference type="InterPro" id="IPR034444">
    <property type="entry name" value="Nuo17.8"/>
</dbReference>
<dbReference type="HOGENOM" id="CLU_095735_0_1_1"/>
<dbReference type="Proteomes" id="UP000031575">
    <property type="component" value="Unassembled WGS sequence"/>
</dbReference>
<gene>
    <name evidence="2" type="ORF">SPBR_07848</name>
</gene>
<dbReference type="GeneID" id="63681023"/>
<comment type="caution">
    <text evidence="2">The sequence shown here is derived from an EMBL/GenBank/DDBJ whole genome shotgun (WGS) entry which is preliminary data.</text>
</comment>
<organism evidence="2 3">
    <name type="scientific">Sporothrix brasiliensis 5110</name>
    <dbReference type="NCBI Taxonomy" id="1398154"/>
    <lineage>
        <taxon>Eukaryota</taxon>
        <taxon>Fungi</taxon>
        <taxon>Dikarya</taxon>
        <taxon>Ascomycota</taxon>
        <taxon>Pezizomycotina</taxon>
        <taxon>Sordariomycetes</taxon>
        <taxon>Sordariomycetidae</taxon>
        <taxon>Ophiostomatales</taxon>
        <taxon>Ophiostomataceae</taxon>
        <taxon>Sporothrix</taxon>
    </lineage>
</organism>
<dbReference type="PANTHER" id="PTHR42100">
    <property type="entry name" value="OXIDOREDUCTASE 178 KDA SUBUNIT, PUTATIVE (AFU_ORTHOLOGUE AFUA_8G04320)-RELATED"/>
    <property type="match status" value="1"/>
</dbReference>
<keyword evidence="3" id="KW-1185">Reference proteome</keyword>
<sequence>MQPIRQRLACMARQARARPARLTAAPAVRFASTDSHGDHHDHHDHHEHHGPVDEPMGTAWYIAVGAIPLTYALYTLSRPGKDGEPTAIEAYLNKFSYLREQWETRGHLHTAAVEQAAHDKNLFYTVERSSNIDLRYPEVFQSSSPYNIPAGHNVNLDKVVAHYREQHNKEVERQQAAAAARTKE</sequence>
<accession>A0A0C2ET58</accession>
<dbReference type="OrthoDB" id="2120038at2759"/>
<keyword evidence="2" id="KW-0830">Ubiquinone</keyword>
<dbReference type="VEuPathDB" id="FungiDB:SPBR_07848"/>
<evidence type="ECO:0000313" key="2">
    <source>
        <dbReference type="EMBL" id="KIH89594.1"/>
    </source>
</evidence>
<dbReference type="GO" id="GO:0005739">
    <property type="term" value="C:mitochondrion"/>
    <property type="evidence" value="ECO:0007669"/>
    <property type="project" value="InterPro"/>
</dbReference>
<reference evidence="2 3" key="1">
    <citation type="journal article" date="2014" name="BMC Genomics">
        <title>Comparative genomics of the major fungal agents of human and animal Sporotrichosis: Sporothrix schenckii and Sporothrix brasiliensis.</title>
        <authorList>
            <person name="Teixeira M.M."/>
            <person name="de Almeida L.G."/>
            <person name="Kubitschek-Barreira P."/>
            <person name="Alves F.L."/>
            <person name="Kioshima E.S."/>
            <person name="Abadio A.K."/>
            <person name="Fernandes L."/>
            <person name="Derengowski L.S."/>
            <person name="Ferreira K.S."/>
            <person name="Souza R.C."/>
            <person name="Ruiz J.C."/>
            <person name="de Andrade N.C."/>
            <person name="Paes H.C."/>
            <person name="Nicola A.M."/>
            <person name="Albuquerque P."/>
            <person name="Gerber A.L."/>
            <person name="Martins V.P."/>
            <person name="Peconick L.D."/>
            <person name="Neto A.V."/>
            <person name="Chaucanez C.B."/>
            <person name="Silva P.A."/>
            <person name="Cunha O.L."/>
            <person name="de Oliveira F.F."/>
            <person name="dos Santos T.C."/>
            <person name="Barros A.L."/>
            <person name="Soares M.A."/>
            <person name="de Oliveira L.M."/>
            <person name="Marini M.M."/>
            <person name="Villalobos-Duno H."/>
            <person name="Cunha M.M."/>
            <person name="de Hoog S."/>
            <person name="da Silveira J.F."/>
            <person name="Henrissat B."/>
            <person name="Nino-Vega G.A."/>
            <person name="Cisalpino P.S."/>
            <person name="Mora-Montes H.M."/>
            <person name="Almeida S.R."/>
            <person name="Stajich J.E."/>
            <person name="Lopes-Bezerra L.M."/>
            <person name="Vasconcelos A.T."/>
            <person name="Felipe M.S."/>
        </authorList>
    </citation>
    <scope>NUCLEOTIDE SEQUENCE [LARGE SCALE GENOMIC DNA]</scope>
    <source>
        <strain evidence="2 3">5110</strain>
    </source>
</reference>
<dbReference type="RefSeq" id="XP_040617604.1">
    <property type="nucleotide sequence ID" value="XM_040766102.1"/>
</dbReference>
<dbReference type="PANTHER" id="PTHR42100:SF1">
    <property type="entry name" value="OXIDOREDUCTASE 178 KDA SUBUNIT, PUTATIVE (AFU_ORTHOLOGUE AFUA_8G04320)-RELATED"/>
    <property type="match status" value="1"/>
</dbReference>
<protein>
    <submittedName>
        <fullName evidence="2">NADH-ubiquinone oxidoreductase 17.8 kDa subunit</fullName>
    </submittedName>
</protein>
<proteinExistence type="predicted"/>